<dbReference type="InterPro" id="IPR058040">
    <property type="entry name" value="BW3TFN"/>
</dbReference>
<name>A0A7S5RDS4_9CAUD</name>
<keyword evidence="2" id="KW-1185">Reference proteome</keyword>
<dbReference type="Pfam" id="PF25691">
    <property type="entry name" value="BW3TFN"/>
    <property type="match status" value="1"/>
</dbReference>
<dbReference type="EMBL" id="MN988525">
    <property type="protein sequence ID" value="QIG72895.1"/>
    <property type="molecule type" value="Genomic_DNA"/>
</dbReference>
<evidence type="ECO:0000313" key="2">
    <source>
        <dbReference type="Proteomes" id="UP000655883"/>
    </source>
</evidence>
<dbReference type="Proteomes" id="UP000655883">
    <property type="component" value="Segment"/>
</dbReference>
<sequence>MAFMVLTNTGHVAIAKSIKDQQLYLAWGDIPPYMDPPTSGAATLSAVAGTLPLGSYTYKVTCTTDAGETTGSSAIAFTLSSVGSSIKLTWSAVSGAKSYKVYGRTASNDYKYLVTVTAAEWIDNGSVTVGTVSIPTVNTTSSALWTTSPPSPLLTYEGLYRELGRRKVMSVKYVKPDVNGAYVTNQGRWAESLTPTKYIYAYIAYDLTDAPNNTIYQYGIFIGTVPTAGNENKQYLIPSEVSDKGSLLSIENVSPIIRNSSTREFYEIVMTF</sequence>
<dbReference type="InterPro" id="IPR013783">
    <property type="entry name" value="Ig-like_fold"/>
</dbReference>
<dbReference type="Gene3D" id="2.60.40.10">
    <property type="entry name" value="Immunoglobulins"/>
    <property type="match status" value="1"/>
</dbReference>
<gene>
    <name evidence="1" type="ORF">EVB97_357</name>
</gene>
<organism evidence="1 2">
    <name type="scientific">Rhizobium phage RHph_Y65</name>
    <dbReference type="NCBI Taxonomy" id="2509785"/>
    <lineage>
        <taxon>Viruses</taxon>
        <taxon>Duplodnaviria</taxon>
        <taxon>Heunggongvirae</taxon>
        <taxon>Uroviricota</taxon>
        <taxon>Caudoviricetes</taxon>
        <taxon>Kleczkowskaviridae</taxon>
        <taxon>Cuauhnahuacvirus</taxon>
        <taxon>Cuauhnahuacvirus Y65</taxon>
    </lineage>
</organism>
<proteinExistence type="predicted"/>
<evidence type="ECO:0000313" key="1">
    <source>
        <dbReference type="EMBL" id="QIG72895.1"/>
    </source>
</evidence>
<protein>
    <submittedName>
        <fullName evidence="1">Structural protein</fullName>
    </submittedName>
</protein>
<reference evidence="1 2" key="1">
    <citation type="submission" date="2020-01" db="EMBL/GenBank/DDBJ databases">
        <title>Patterns of diversity and host range of bacteriophage communities associated with bean-nodulatin bacteria.</title>
        <authorList>
            <person name="Vann Cauwenberghe J."/>
            <person name="Santamaria R.I."/>
            <person name="Bustos P."/>
            <person name="Juarez S."/>
            <person name="Gonzalez V."/>
        </authorList>
    </citation>
    <scope>NUCLEOTIDE SEQUENCE [LARGE SCALE GENOMIC DNA]</scope>
    <source>
        <strain evidence="2">RHph</strain>
    </source>
</reference>
<accession>A0A7S5RDS4</accession>